<evidence type="ECO:0000313" key="3">
    <source>
        <dbReference type="Proteomes" id="UP000192266"/>
    </source>
</evidence>
<proteinExistence type="predicted"/>
<dbReference type="EMBL" id="FWWW01000038">
    <property type="protein sequence ID" value="SMB83297.1"/>
    <property type="molecule type" value="Genomic_DNA"/>
</dbReference>
<name>A0A1W1UQC3_9BACT</name>
<dbReference type="AlphaFoldDB" id="A0A1W1UQC3"/>
<dbReference type="RefSeq" id="WP_084443583.1">
    <property type="nucleotide sequence ID" value="NZ_FWWW01000038.1"/>
</dbReference>
<evidence type="ECO:0000256" key="1">
    <source>
        <dbReference type="SAM" id="MobiDB-lite"/>
    </source>
</evidence>
<feature type="region of interest" description="Disordered" evidence="1">
    <location>
        <begin position="1"/>
        <end position="74"/>
    </location>
</feature>
<organism evidence="2 3">
    <name type="scientific">Hymenobacter roseosalivarius DSM 11622</name>
    <dbReference type="NCBI Taxonomy" id="645990"/>
    <lineage>
        <taxon>Bacteria</taxon>
        <taxon>Pseudomonadati</taxon>
        <taxon>Bacteroidota</taxon>
        <taxon>Cytophagia</taxon>
        <taxon>Cytophagales</taxon>
        <taxon>Hymenobacteraceae</taxon>
        <taxon>Hymenobacter</taxon>
    </lineage>
</organism>
<gene>
    <name evidence="2" type="ORF">SAMN00120144_4253</name>
</gene>
<sequence length="74" mass="8101">MAKSNQQSQENKGNPAGDGQTKSDPTSTPLNSGELEQRLADEYTDDGLDEVPPHLTNNPNRNLDKTDLDNTPYT</sequence>
<dbReference type="OrthoDB" id="964393at2"/>
<dbReference type="STRING" id="645990.SAMN00120144_4253"/>
<evidence type="ECO:0000313" key="2">
    <source>
        <dbReference type="EMBL" id="SMB83297.1"/>
    </source>
</evidence>
<protein>
    <submittedName>
        <fullName evidence="2">Uncharacterized protein</fullName>
    </submittedName>
</protein>
<dbReference type="Proteomes" id="UP000192266">
    <property type="component" value="Unassembled WGS sequence"/>
</dbReference>
<reference evidence="2 3" key="1">
    <citation type="submission" date="2017-04" db="EMBL/GenBank/DDBJ databases">
        <authorList>
            <person name="Afonso C.L."/>
            <person name="Miller P.J."/>
            <person name="Scott M.A."/>
            <person name="Spackman E."/>
            <person name="Goraichik I."/>
            <person name="Dimitrov K.M."/>
            <person name="Suarez D.L."/>
            <person name="Swayne D.E."/>
        </authorList>
    </citation>
    <scope>NUCLEOTIDE SEQUENCE [LARGE SCALE GENOMIC DNA]</scope>
    <source>
        <strain evidence="2 3">DSM 11622</strain>
    </source>
</reference>
<feature type="compositionally biased region" description="Polar residues" evidence="1">
    <location>
        <begin position="1"/>
        <end position="12"/>
    </location>
</feature>
<keyword evidence="3" id="KW-1185">Reference proteome</keyword>
<feature type="compositionally biased region" description="Polar residues" evidence="1">
    <location>
        <begin position="20"/>
        <end position="31"/>
    </location>
</feature>
<accession>A0A1W1UQC3</accession>